<dbReference type="AlphaFoldDB" id="A0A7J6J8W6"/>
<comment type="caution">
    <text evidence="4">The sequence shown here is derived from an EMBL/GenBank/DDBJ whole genome shotgun (WGS) entry which is preliminary data.</text>
</comment>
<evidence type="ECO:0000256" key="2">
    <source>
        <dbReference type="ARBA" id="ARBA00022723"/>
    </source>
</evidence>
<name>A0A7J6J8W6_COLFN</name>
<dbReference type="RefSeq" id="XP_066009009.1">
    <property type="nucleotide sequence ID" value="XM_066151358.1"/>
</dbReference>
<reference evidence="4 5" key="1">
    <citation type="submission" date="2012-08" db="EMBL/GenBank/DDBJ databases">
        <authorList>
            <person name="Gan P.H.P."/>
            <person name="Ikeda K."/>
            <person name="Irieda H."/>
            <person name="Narusaka M."/>
            <person name="O'Connell R.J."/>
            <person name="Narusaka Y."/>
            <person name="Takano Y."/>
            <person name="Kubo Y."/>
            <person name="Shirasu K."/>
        </authorList>
    </citation>
    <scope>NUCLEOTIDE SEQUENCE [LARGE SCALE GENOMIC DNA]</scope>
    <source>
        <strain evidence="4 5">Nara gc5</strain>
    </source>
</reference>
<dbReference type="Pfam" id="PF00067">
    <property type="entry name" value="p450"/>
    <property type="match status" value="1"/>
</dbReference>
<dbReference type="GO" id="GO:0020037">
    <property type="term" value="F:heme binding"/>
    <property type="evidence" value="ECO:0007669"/>
    <property type="project" value="InterPro"/>
</dbReference>
<dbReference type="GeneID" id="90979766"/>
<sequence>MRPRQMCLICPPPVYGETKDDFVPDRWLDASATDPQASAKFENGHIPLSSWRPFERGPRNCIGQELANIEAKVILVVLVGRYDFVKQGLGSPILGANGDPLLDAKGRHITESDIYNSRQITAQPVDGMRVRAIRRTMY</sequence>
<evidence type="ECO:0000256" key="3">
    <source>
        <dbReference type="ARBA" id="ARBA00023004"/>
    </source>
</evidence>
<dbReference type="EMBL" id="ANPB02000003">
    <property type="protein sequence ID" value="KAF4486301.1"/>
    <property type="molecule type" value="Genomic_DNA"/>
</dbReference>
<organism evidence="4 5">
    <name type="scientific">Colletotrichum fructicola (strain Nara gc5)</name>
    <name type="common">Anthracnose fungus</name>
    <name type="synonym">Colletotrichum gloeosporioides (strain Nara gc5)</name>
    <dbReference type="NCBI Taxonomy" id="1213859"/>
    <lineage>
        <taxon>Eukaryota</taxon>
        <taxon>Fungi</taxon>
        <taxon>Dikarya</taxon>
        <taxon>Ascomycota</taxon>
        <taxon>Pezizomycotina</taxon>
        <taxon>Sordariomycetes</taxon>
        <taxon>Hypocreomycetidae</taxon>
        <taxon>Glomerellales</taxon>
        <taxon>Glomerellaceae</taxon>
        <taxon>Colletotrichum</taxon>
        <taxon>Colletotrichum gloeosporioides species complex</taxon>
    </lineage>
</organism>
<keyword evidence="3" id="KW-0408">Iron</keyword>
<dbReference type="InterPro" id="IPR001128">
    <property type="entry name" value="Cyt_P450"/>
</dbReference>
<evidence type="ECO:0000313" key="4">
    <source>
        <dbReference type="EMBL" id="KAF4486301.1"/>
    </source>
</evidence>
<dbReference type="InterPro" id="IPR036396">
    <property type="entry name" value="Cyt_P450_sf"/>
</dbReference>
<keyword evidence="1" id="KW-0349">Heme</keyword>
<dbReference type="Gene3D" id="1.10.630.10">
    <property type="entry name" value="Cytochrome P450"/>
    <property type="match status" value="1"/>
</dbReference>
<evidence type="ECO:0000313" key="5">
    <source>
        <dbReference type="Proteomes" id="UP000011096"/>
    </source>
</evidence>
<gene>
    <name evidence="4" type="primary">cyp-13B1</name>
    <name evidence="4" type="ORF">CGGC5_v004867</name>
</gene>
<dbReference type="OrthoDB" id="10029320at2759"/>
<accession>A0A7J6J8W6</accession>
<protein>
    <submittedName>
        <fullName evidence="4">Putative cytochrome P450 cyp-13B1</fullName>
    </submittedName>
</protein>
<dbReference type="GO" id="GO:0004497">
    <property type="term" value="F:monooxygenase activity"/>
    <property type="evidence" value="ECO:0007669"/>
    <property type="project" value="InterPro"/>
</dbReference>
<dbReference type="SUPFAM" id="SSF48264">
    <property type="entry name" value="Cytochrome P450"/>
    <property type="match status" value="1"/>
</dbReference>
<dbReference type="PANTHER" id="PTHR24305:SF222">
    <property type="entry name" value="CYTOCHROME P450 MONOOXYGENASE STCS"/>
    <property type="match status" value="1"/>
</dbReference>
<proteinExistence type="predicted"/>
<keyword evidence="2" id="KW-0479">Metal-binding</keyword>
<dbReference type="Proteomes" id="UP000011096">
    <property type="component" value="Unassembled WGS sequence"/>
</dbReference>
<dbReference type="InParanoid" id="A0A7J6J8W6"/>
<reference evidence="4 5" key="2">
    <citation type="submission" date="2020-04" db="EMBL/GenBank/DDBJ databases">
        <title>Genome sequencing and assembly of multiple isolates from the Colletotrichum gloeosporioides species complex.</title>
        <authorList>
            <person name="Gan P."/>
            <person name="Shirasu K."/>
        </authorList>
    </citation>
    <scope>NUCLEOTIDE SEQUENCE [LARGE SCALE GENOMIC DNA]</scope>
    <source>
        <strain evidence="4 5">Nara gc5</strain>
    </source>
</reference>
<dbReference type="PANTHER" id="PTHR24305">
    <property type="entry name" value="CYTOCHROME P450"/>
    <property type="match status" value="1"/>
</dbReference>
<dbReference type="InterPro" id="IPR050121">
    <property type="entry name" value="Cytochrome_P450_monoxygenase"/>
</dbReference>
<dbReference type="GO" id="GO:0005506">
    <property type="term" value="F:iron ion binding"/>
    <property type="evidence" value="ECO:0007669"/>
    <property type="project" value="InterPro"/>
</dbReference>
<dbReference type="GO" id="GO:0016705">
    <property type="term" value="F:oxidoreductase activity, acting on paired donors, with incorporation or reduction of molecular oxygen"/>
    <property type="evidence" value="ECO:0007669"/>
    <property type="project" value="InterPro"/>
</dbReference>
<keyword evidence="5" id="KW-1185">Reference proteome</keyword>
<evidence type="ECO:0000256" key="1">
    <source>
        <dbReference type="ARBA" id="ARBA00022617"/>
    </source>
</evidence>